<dbReference type="Pfam" id="PF09830">
    <property type="entry name" value="ATP_transf"/>
    <property type="match status" value="1"/>
</dbReference>
<dbReference type="PANTHER" id="PTHR38420:SF1">
    <property type="entry name" value="PUTATIVE (AFU_ORTHOLOGUE AFUA_5G14690)-RELATED"/>
    <property type="match status" value="1"/>
</dbReference>
<evidence type="ECO:0008006" key="6">
    <source>
        <dbReference type="Google" id="ProtNLM"/>
    </source>
</evidence>
<protein>
    <recommendedName>
        <fullName evidence="6">Ap4A phosphorylase II</fullName>
    </recommendedName>
</protein>
<evidence type="ECO:0000259" key="3">
    <source>
        <dbReference type="Pfam" id="PF19327"/>
    </source>
</evidence>
<gene>
    <name evidence="4" type="ORF">B0T25DRAFT_304006</name>
</gene>
<proteinExistence type="predicted"/>
<evidence type="ECO:0000313" key="5">
    <source>
        <dbReference type="Proteomes" id="UP001275084"/>
    </source>
</evidence>
<feature type="domain" description="Ap4A phosphorylase 1/2 N-terminal" evidence="3">
    <location>
        <begin position="98"/>
        <end position="178"/>
    </location>
</feature>
<dbReference type="InterPro" id="IPR036265">
    <property type="entry name" value="HIT-like_sf"/>
</dbReference>
<evidence type="ECO:0000259" key="2">
    <source>
        <dbReference type="Pfam" id="PF09830"/>
    </source>
</evidence>
<organism evidence="4 5">
    <name type="scientific">Lasiosphaeria hispida</name>
    <dbReference type="NCBI Taxonomy" id="260671"/>
    <lineage>
        <taxon>Eukaryota</taxon>
        <taxon>Fungi</taxon>
        <taxon>Dikarya</taxon>
        <taxon>Ascomycota</taxon>
        <taxon>Pezizomycotina</taxon>
        <taxon>Sordariomycetes</taxon>
        <taxon>Sordariomycetidae</taxon>
        <taxon>Sordariales</taxon>
        <taxon>Lasiosphaeriaceae</taxon>
        <taxon>Lasiosphaeria</taxon>
    </lineage>
</organism>
<feature type="chain" id="PRO_5042583456" description="Ap4A phosphorylase II" evidence="1">
    <location>
        <begin position="17"/>
        <end position="308"/>
    </location>
</feature>
<name>A0AAJ0H8H5_9PEZI</name>
<evidence type="ECO:0000256" key="1">
    <source>
        <dbReference type="SAM" id="SignalP"/>
    </source>
</evidence>
<comment type="caution">
    <text evidence="4">The sequence shown here is derived from an EMBL/GenBank/DDBJ whole genome shotgun (WGS) entry which is preliminary data.</text>
</comment>
<accession>A0AAJ0H8H5</accession>
<dbReference type="PANTHER" id="PTHR38420">
    <property type="entry name" value="AP-4-A PHOSPHORYLASE II"/>
    <property type="match status" value="1"/>
</dbReference>
<evidence type="ECO:0000313" key="4">
    <source>
        <dbReference type="EMBL" id="KAK3343675.1"/>
    </source>
</evidence>
<dbReference type="GO" id="GO:0005524">
    <property type="term" value="F:ATP binding"/>
    <property type="evidence" value="ECO:0007669"/>
    <property type="project" value="InterPro"/>
</dbReference>
<dbReference type="Proteomes" id="UP001275084">
    <property type="component" value="Unassembled WGS sequence"/>
</dbReference>
<feature type="domain" description="ATP adenylyltransferase C-terminal" evidence="2">
    <location>
        <begin position="195"/>
        <end position="307"/>
    </location>
</feature>
<dbReference type="AlphaFoldDB" id="A0AAJ0H8H5"/>
<keyword evidence="5" id="KW-1185">Reference proteome</keyword>
<dbReference type="InterPro" id="IPR045759">
    <property type="entry name" value="Ap4A_phos1/2_N"/>
</dbReference>
<feature type="signal peptide" evidence="1">
    <location>
        <begin position="1"/>
        <end position="16"/>
    </location>
</feature>
<dbReference type="SUPFAM" id="SSF54197">
    <property type="entry name" value="HIT-like"/>
    <property type="match status" value="1"/>
</dbReference>
<dbReference type="InterPro" id="IPR009163">
    <property type="entry name" value="Ap4A_phos1/2"/>
</dbReference>
<dbReference type="Gene3D" id="3.30.428.70">
    <property type="match status" value="1"/>
</dbReference>
<sequence length="308" mass="34007">MLALAILWLIWQNTHKNIGHLMANMADLVETEILARFDSLVAEGIVYYNEDQHTIVHKDQNLEFEFRITTALTHKPTPGLLPTLSRYKPGSDIDASGFEVAAITTTHLLAFNKFCAARPHLLLLIQDGRRRQHEALDADDWAAAHVVLTPLGTSRQPHIFFNCGIDGGCSRLHKHMQIPRPGGYRLWLDEPVAEGIPYVYFVERFSGGLPGPEVLGMVYRRLLGEAERALVIAAGSPEAQDPGHAMPHNVLLTRDWMVVTPRRKLGLGGANANAAAMLGMVWLSDDGVLGRWLELGPSRVLAEVGVPV</sequence>
<reference evidence="4" key="2">
    <citation type="submission" date="2023-06" db="EMBL/GenBank/DDBJ databases">
        <authorList>
            <consortium name="Lawrence Berkeley National Laboratory"/>
            <person name="Haridas S."/>
            <person name="Hensen N."/>
            <person name="Bonometti L."/>
            <person name="Westerberg I."/>
            <person name="Brannstrom I.O."/>
            <person name="Guillou S."/>
            <person name="Cros-Aarteil S."/>
            <person name="Calhoun S."/>
            <person name="Kuo A."/>
            <person name="Mondo S."/>
            <person name="Pangilinan J."/>
            <person name="Riley R."/>
            <person name="Labutti K."/>
            <person name="Andreopoulos B."/>
            <person name="Lipzen A."/>
            <person name="Chen C."/>
            <person name="Yanf M."/>
            <person name="Daum C."/>
            <person name="Ng V."/>
            <person name="Clum A."/>
            <person name="Steindorff A."/>
            <person name="Ohm R."/>
            <person name="Martin F."/>
            <person name="Silar P."/>
            <person name="Natvig D."/>
            <person name="Lalanne C."/>
            <person name="Gautier V."/>
            <person name="Ament-Velasquez S.L."/>
            <person name="Kruys A."/>
            <person name="Hutchinson M.I."/>
            <person name="Powell A.J."/>
            <person name="Barry K."/>
            <person name="Miller A.N."/>
            <person name="Grigoriev I.V."/>
            <person name="Debuchy R."/>
            <person name="Gladieux P."/>
            <person name="Thoren M.H."/>
            <person name="Johannesson H."/>
        </authorList>
    </citation>
    <scope>NUCLEOTIDE SEQUENCE</scope>
    <source>
        <strain evidence="4">CBS 955.72</strain>
    </source>
</reference>
<dbReference type="InterPro" id="IPR043171">
    <property type="entry name" value="Ap4A_phos1/2-like"/>
</dbReference>
<dbReference type="GO" id="GO:0003877">
    <property type="term" value="F:ATP:ADP adenylyltransferase activity"/>
    <property type="evidence" value="ECO:0007669"/>
    <property type="project" value="InterPro"/>
</dbReference>
<reference evidence="4" key="1">
    <citation type="journal article" date="2023" name="Mol. Phylogenet. Evol.">
        <title>Genome-scale phylogeny and comparative genomics of the fungal order Sordariales.</title>
        <authorList>
            <person name="Hensen N."/>
            <person name="Bonometti L."/>
            <person name="Westerberg I."/>
            <person name="Brannstrom I.O."/>
            <person name="Guillou S."/>
            <person name="Cros-Aarteil S."/>
            <person name="Calhoun S."/>
            <person name="Haridas S."/>
            <person name="Kuo A."/>
            <person name="Mondo S."/>
            <person name="Pangilinan J."/>
            <person name="Riley R."/>
            <person name="LaButti K."/>
            <person name="Andreopoulos B."/>
            <person name="Lipzen A."/>
            <person name="Chen C."/>
            <person name="Yan M."/>
            <person name="Daum C."/>
            <person name="Ng V."/>
            <person name="Clum A."/>
            <person name="Steindorff A."/>
            <person name="Ohm R.A."/>
            <person name="Martin F."/>
            <person name="Silar P."/>
            <person name="Natvig D.O."/>
            <person name="Lalanne C."/>
            <person name="Gautier V."/>
            <person name="Ament-Velasquez S.L."/>
            <person name="Kruys A."/>
            <person name="Hutchinson M.I."/>
            <person name="Powell A.J."/>
            <person name="Barry K."/>
            <person name="Miller A.N."/>
            <person name="Grigoriev I.V."/>
            <person name="Debuchy R."/>
            <person name="Gladieux P."/>
            <person name="Hiltunen Thoren M."/>
            <person name="Johannesson H."/>
        </authorList>
    </citation>
    <scope>NUCLEOTIDE SEQUENCE</scope>
    <source>
        <strain evidence="4">CBS 955.72</strain>
    </source>
</reference>
<dbReference type="GO" id="GO:0009117">
    <property type="term" value="P:nucleotide metabolic process"/>
    <property type="evidence" value="ECO:0007669"/>
    <property type="project" value="InterPro"/>
</dbReference>
<keyword evidence="1" id="KW-0732">Signal</keyword>
<dbReference type="InterPro" id="IPR019200">
    <property type="entry name" value="ATP_adenylylTrfase_C"/>
</dbReference>
<dbReference type="Pfam" id="PF19327">
    <property type="entry name" value="Ap4A_phos_N"/>
    <property type="match status" value="1"/>
</dbReference>
<dbReference type="EMBL" id="JAUIQD010000007">
    <property type="protein sequence ID" value="KAK3343675.1"/>
    <property type="molecule type" value="Genomic_DNA"/>
</dbReference>